<keyword evidence="6" id="KW-1185">Reference proteome</keyword>
<protein>
    <recommendedName>
        <fullName evidence="7">G-protein coupled receptors family 1 profile domain-containing protein</fullName>
    </recommendedName>
</protein>
<evidence type="ECO:0000313" key="2">
    <source>
        <dbReference type="EMBL" id="KRY72799.1"/>
    </source>
</evidence>
<feature type="transmembrane region" description="Helical" evidence="1">
    <location>
        <begin position="286"/>
        <end position="308"/>
    </location>
</feature>
<feature type="transmembrane region" description="Helical" evidence="1">
    <location>
        <begin position="252"/>
        <end position="274"/>
    </location>
</feature>
<gene>
    <name evidence="2" type="ORF">T4A_11730</name>
    <name evidence="3" type="ORF">T4B_2996</name>
    <name evidence="4" type="ORF">T4C_3626</name>
</gene>
<feature type="non-terminal residue" evidence="2">
    <location>
        <position position="338"/>
    </location>
</feature>
<dbReference type="EMBL" id="JYDS01000241">
    <property type="protein sequence ID" value="KRZ20407.1"/>
    <property type="molecule type" value="Genomic_DNA"/>
</dbReference>
<keyword evidence="1" id="KW-1133">Transmembrane helix</keyword>
<dbReference type="AlphaFoldDB" id="A0A0V1EG93"/>
<reference evidence="5 6" key="1">
    <citation type="submission" date="2015-01" db="EMBL/GenBank/DDBJ databases">
        <title>Evolution of Trichinella species and genotypes.</title>
        <authorList>
            <person name="Korhonen P.K."/>
            <person name="Edoardo P."/>
            <person name="Giuseppe L.R."/>
            <person name="Gasser R.B."/>
        </authorList>
    </citation>
    <scope>NUCLEOTIDE SEQUENCE [LARGE SCALE GENOMIC DNA]</scope>
    <source>
        <strain evidence="2">ISS13</strain>
        <strain evidence="4">ISS176</strain>
        <strain evidence="3">ISS588</strain>
    </source>
</reference>
<name>A0A0V1EG93_TRIPS</name>
<dbReference type="EMBL" id="JYDR01000040">
    <property type="protein sequence ID" value="KRY72799.1"/>
    <property type="molecule type" value="Genomic_DNA"/>
</dbReference>
<evidence type="ECO:0000256" key="1">
    <source>
        <dbReference type="SAM" id="Phobius"/>
    </source>
</evidence>
<evidence type="ECO:0008006" key="7">
    <source>
        <dbReference type="Google" id="ProtNLM"/>
    </source>
</evidence>
<dbReference type="Gene3D" id="1.20.1070.10">
    <property type="entry name" value="Rhodopsin 7-helix transmembrane proteins"/>
    <property type="match status" value="1"/>
</dbReference>
<dbReference type="EMBL" id="JYDV01000023">
    <property type="protein sequence ID" value="KRZ40906.1"/>
    <property type="molecule type" value="Genomic_DNA"/>
</dbReference>
<feature type="transmembrane region" description="Helical" evidence="1">
    <location>
        <begin position="42"/>
        <end position="62"/>
    </location>
</feature>
<evidence type="ECO:0000313" key="3">
    <source>
        <dbReference type="EMBL" id="KRZ20407.1"/>
    </source>
</evidence>
<feature type="transmembrane region" description="Helical" evidence="1">
    <location>
        <begin position="74"/>
        <end position="92"/>
    </location>
</feature>
<sequence>LKKKKRKKKKRRMNETTGQSCNTIVEFEQNQRQAYTNKSVQIVFLLNGCAGMLIALILIILIRKRKGHRADLTLLEGCSAGTFLMSCSRVLVSAQRLKQLNEKVKMITSVQCLALRLDFPLAIVGEYMLHLDMLFLSIERLFYFVGVEKHRRCFSVRNCRYLTLFSMLVAMANMIICYGVVLSKSNYCVPSYCPRTTFMTFTHFIIHLTITILLVTVDIVFYMIALLVHHFRNKVQKLNSLRRMQDAKERTVFHGMVFAWFVIFTMKMIPWISYFVSYFNAEAVDLLVAAQILDNLFMPISSLLYLLIHPDLGRHCKAALARFAFFHSTKNTSVVYIG</sequence>
<keyword evidence="1" id="KW-0812">Transmembrane</keyword>
<dbReference type="Proteomes" id="UP000054632">
    <property type="component" value="Unassembled WGS sequence"/>
</dbReference>
<evidence type="ECO:0000313" key="6">
    <source>
        <dbReference type="Proteomes" id="UP000054805"/>
    </source>
</evidence>
<feature type="non-terminal residue" evidence="2">
    <location>
        <position position="1"/>
    </location>
</feature>
<dbReference type="Proteomes" id="UP000054826">
    <property type="component" value="Unassembled WGS sequence"/>
</dbReference>
<feature type="transmembrane region" description="Helical" evidence="1">
    <location>
        <begin position="159"/>
        <end position="181"/>
    </location>
</feature>
<accession>A0A0V1EG93</accession>
<evidence type="ECO:0000313" key="5">
    <source>
        <dbReference type="Proteomes" id="UP000054632"/>
    </source>
</evidence>
<proteinExistence type="predicted"/>
<evidence type="ECO:0000313" key="4">
    <source>
        <dbReference type="EMBL" id="KRZ40906.1"/>
    </source>
</evidence>
<comment type="caution">
    <text evidence="2">The sequence shown here is derived from an EMBL/GenBank/DDBJ whole genome shotgun (WGS) entry which is preliminary data.</text>
</comment>
<feature type="transmembrane region" description="Helical" evidence="1">
    <location>
        <begin position="201"/>
        <end position="231"/>
    </location>
</feature>
<organism evidence="2 5">
    <name type="scientific">Trichinella pseudospiralis</name>
    <name type="common">Parasitic roundworm</name>
    <dbReference type="NCBI Taxonomy" id="6337"/>
    <lineage>
        <taxon>Eukaryota</taxon>
        <taxon>Metazoa</taxon>
        <taxon>Ecdysozoa</taxon>
        <taxon>Nematoda</taxon>
        <taxon>Enoplea</taxon>
        <taxon>Dorylaimia</taxon>
        <taxon>Trichinellida</taxon>
        <taxon>Trichinellidae</taxon>
        <taxon>Trichinella</taxon>
    </lineage>
</organism>
<keyword evidence="1" id="KW-0472">Membrane</keyword>
<dbReference type="Proteomes" id="UP000054805">
    <property type="component" value="Unassembled WGS sequence"/>
</dbReference>